<organism evidence="3 4">
    <name type="scientific">Streptomyces spiramenti</name>
    <dbReference type="NCBI Taxonomy" id="2720606"/>
    <lineage>
        <taxon>Bacteria</taxon>
        <taxon>Bacillati</taxon>
        <taxon>Actinomycetota</taxon>
        <taxon>Actinomycetes</taxon>
        <taxon>Kitasatosporales</taxon>
        <taxon>Streptomycetaceae</taxon>
        <taxon>Streptomyces</taxon>
    </lineage>
</organism>
<dbReference type="Proteomes" id="UP000746503">
    <property type="component" value="Unassembled WGS sequence"/>
</dbReference>
<evidence type="ECO:0000313" key="3">
    <source>
        <dbReference type="EMBL" id="NJP66113.1"/>
    </source>
</evidence>
<reference evidence="3 4" key="1">
    <citation type="submission" date="2020-03" db="EMBL/GenBank/DDBJ databases">
        <title>Draft genome of Streptomyces sp. ventii, isolated from the Axial Seamount in the Pacific Ocean, and resequencing of the two type strains Streptomyces lonarensis strain NCL 716 and Streptomyces bohaiensis strain 11A07.</title>
        <authorList>
            <person name="Loughran R.M."/>
            <person name="Pfannmuller K.M."/>
            <person name="Wasson B.J."/>
            <person name="Deadmond M.C."/>
            <person name="Paddock B.E."/>
            <person name="Koyack M.J."/>
            <person name="Gallegos D.A."/>
            <person name="Mitchell E.A."/>
            <person name="Ushijima B."/>
            <person name="Saw J.H."/>
            <person name="Mcphail K.L."/>
            <person name="Videau P."/>
        </authorList>
    </citation>
    <scope>NUCLEOTIDE SEQUENCE [LARGE SCALE GENOMIC DNA]</scope>
    <source>
        <strain evidence="4">5675061</strain>
    </source>
</reference>
<feature type="compositionally biased region" description="Low complexity" evidence="1">
    <location>
        <begin position="49"/>
        <end position="60"/>
    </location>
</feature>
<proteinExistence type="predicted"/>
<evidence type="ECO:0000256" key="1">
    <source>
        <dbReference type="SAM" id="MobiDB-lite"/>
    </source>
</evidence>
<accession>A0ABX1AG36</accession>
<keyword evidence="2" id="KW-1133">Transmembrane helix</keyword>
<protein>
    <submittedName>
        <fullName evidence="3">Uncharacterized protein</fullName>
    </submittedName>
</protein>
<keyword evidence="2" id="KW-0472">Membrane</keyword>
<sequence>MAGFEIVAVILASGFVAGGAWDRIKKIKDERREARERELRGPDPVCGCAAAPTISPTTTPGRGGATRW</sequence>
<feature type="region of interest" description="Disordered" evidence="1">
    <location>
        <begin position="35"/>
        <end position="68"/>
    </location>
</feature>
<name>A0ABX1AG36_9ACTN</name>
<gene>
    <name evidence="3" type="ORF">HCJ92_07360</name>
</gene>
<evidence type="ECO:0000256" key="2">
    <source>
        <dbReference type="SAM" id="Phobius"/>
    </source>
</evidence>
<feature type="transmembrane region" description="Helical" evidence="2">
    <location>
        <begin position="6"/>
        <end position="24"/>
    </location>
</feature>
<dbReference type="RefSeq" id="WP_167932637.1">
    <property type="nucleotide sequence ID" value="NZ_JAAVJB010000036.1"/>
</dbReference>
<evidence type="ECO:0000313" key="4">
    <source>
        <dbReference type="Proteomes" id="UP000746503"/>
    </source>
</evidence>
<keyword evidence="4" id="KW-1185">Reference proteome</keyword>
<comment type="caution">
    <text evidence="3">The sequence shown here is derived from an EMBL/GenBank/DDBJ whole genome shotgun (WGS) entry which is preliminary data.</text>
</comment>
<keyword evidence="2" id="KW-0812">Transmembrane</keyword>
<dbReference type="EMBL" id="JAAVJB010000036">
    <property type="protein sequence ID" value="NJP66113.1"/>
    <property type="molecule type" value="Genomic_DNA"/>
</dbReference>